<keyword evidence="7" id="KW-0347">Helicase</keyword>
<comment type="similarity">
    <text evidence="1">Belongs to the potexviruses/carlaviruses RNA replication protein family.</text>
</comment>
<feature type="domain" description="(+)RNA virus helicase C-terminal" evidence="14">
    <location>
        <begin position="1158"/>
        <end position="1493"/>
    </location>
</feature>
<dbReference type="SUPFAM" id="SSF51197">
    <property type="entry name" value="Clavaminate synthase-like"/>
    <property type="match status" value="1"/>
</dbReference>
<evidence type="ECO:0000256" key="8">
    <source>
        <dbReference type="ARBA" id="ARBA00022840"/>
    </source>
</evidence>
<evidence type="ECO:0000256" key="10">
    <source>
        <dbReference type="ARBA" id="ARBA00047984"/>
    </source>
</evidence>
<protein>
    <submittedName>
        <fullName evidence="16">Replicase</fullName>
    </submittedName>
</protein>
<dbReference type="SUPFAM" id="SSF52540">
    <property type="entry name" value="P-loop containing nucleoside triphosphate hydrolases"/>
    <property type="match status" value="1"/>
</dbReference>
<evidence type="ECO:0000256" key="1">
    <source>
        <dbReference type="ARBA" id="ARBA00008513"/>
    </source>
</evidence>
<organism evidence="16">
    <name type="scientific">Daphne virus S</name>
    <dbReference type="NCBI Taxonomy" id="216614"/>
    <lineage>
        <taxon>Viruses</taxon>
        <taxon>Riboviria</taxon>
        <taxon>Orthornavirae</taxon>
        <taxon>Kitrinoviricota</taxon>
        <taxon>Alsuviricetes</taxon>
        <taxon>Tymovirales</taxon>
        <taxon>Betaflexiviridae</taxon>
        <taxon>Quinvirinae</taxon>
        <taxon>Carlavirus</taxon>
        <taxon>Carlavirus sigmadaphnis</taxon>
    </lineage>
</organism>
<dbReference type="InterPro" id="IPR037151">
    <property type="entry name" value="AlkB-like_sf"/>
</dbReference>
<comment type="catalytic activity">
    <reaction evidence="10">
        <text>ATP + H2O = ADP + phosphate + H(+)</text>
        <dbReference type="Rhea" id="RHEA:13065"/>
        <dbReference type="ChEBI" id="CHEBI:15377"/>
        <dbReference type="ChEBI" id="CHEBI:15378"/>
        <dbReference type="ChEBI" id="CHEBI:30616"/>
        <dbReference type="ChEBI" id="CHEBI:43474"/>
        <dbReference type="ChEBI" id="CHEBI:456216"/>
        <dbReference type="EC" id="3.6.4.13"/>
    </reaction>
</comment>
<evidence type="ECO:0000256" key="7">
    <source>
        <dbReference type="ARBA" id="ARBA00022806"/>
    </source>
</evidence>
<dbReference type="InterPro" id="IPR002588">
    <property type="entry name" value="Alphavirus-like_MT_dom"/>
</dbReference>
<dbReference type="PROSITE" id="PS51492">
    <property type="entry name" value="PEPTIDASE_C23"/>
    <property type="match status" value="1"/>
</dbReference>
<dbReference type="PROSITE" id="PS51743">
    <property type="entry name" value="ALPHAVIRUS_MT"/>
    <property type="match status" value="1"/>
</dbReference>
<evidence type="ECO:0000259" key="13">
    <source>
        <dbReference type="PROSITE" id="PS51492"/>
    </source>
</evidence>
<feature type="domain" description="RdRp catalytic" evidence="11">
    <location>
        <begin position="1787"/>
        <end position="1894"/>
    </location>
</feature>
<dbReference type="InterPro" id="IPR001788">
    <property type="entry name" value="RNA-dep_RNA_pol_alsuvir"/>
</dbReference>
<keyword evidence="6" id="KW-0378">Hydrolase</keyword>
<dbReference type="InterPro" id="IPR027417">
    <property type="entry name" value="P-loop_NTPase"/>
</dbReference>
<dbReference type="CDD" id="cd22792">
    <property type="entry name" value="OTU_RDRP-like"/>
    <property type="match status" value="1"/>
</dbReference>
<evidence type="ECO:0000256" key="6">
    <source>
        <dbReference type="ARBA" id="ARBA00022801"/>
    </source>
</evidence>
<dbReference type="GO" id="GO:0006396">
    <property type="term" value="P:RNA processing"/>
    <property type="evidence" value="ECO:0007669"/>
    <property type="project" value="InterPro"/>
</dbReference>
<keyword evidence="9" id="KW-0693">Viral RNA replication</keyword>
<evidence type="ECO:0000256" key="9">
    <source>
        <dbReference type="ARBA" id="ARBA00022953"/>
    </source>
</evidence>
<evidence type="ECO:0000259" key="14">
    <source>
        <dbReference type="PROSITE" id="PS51657"/>
    </source>
</evidence>
<dbReference type="GO" id="GO:0006351">
    <property type="term" value="P:DNA-templated transcription"/>
    <property type="evidence" value="ECO:0007669"/>
    <property type="project" value="InterPro"/>
</dbReference>
<dbReference type="PROSITE" id="PS51657">
    <property type="entry name" value="PSRV_HELICASE"/>
    <property type="match status" value="1"/>
</dbReference>
<evidence type="ECO:0000256" key="4">
    <source>
        <dbReference type="ARBA" id="ARBA00022695"/>
    </source>
</evidence>
<evidence type="ECO:0000313" key="16">
    <source>
        <dbReference type="EMBL" id="BAU20378.1"/>
    </source>
</evidence>
<dbReference type="GO" id="GO:0003723">
    <property type="term" value="F:RNA binding"/>
    <property type="evidence" value="ECO:0007669"/>
    <property type="project" value="InterPro"/>
</dbReference>
<dbReference type="GO" id="GO:0003724">
    <property type="term" value="F:RNA helicase activity"/>
    <property type="evidence" value="ECO:0007669"/>
    <property type="project" value="UniProtKB-EC"/>
</dbReference>
<keyword evidence="3" id="KW-0808">Transferase</keyword>
<dbReference type="Pfam" id="PF01660">
    <property type="entry name" value="Vmethyltransf"/>
    <property type="match status" value="1"/>
</dbReference>
<proteinExistence type="inferred from homology"/>
<keyword evidence="8" id="KW-0067">ATP-binding</keyword>
<dbReference type="InterPro" id="IPR043502">
    <property type="entry name" value="DNA/RNA_pol_sf"/>
</dbReference>
<evidence type="ECO:0000256" key="2">
    <source>
        <dbReference type="ARBA" id="ARBA00022484"/>
    </source>
</evidence>
<dbReference type="PROSITE" id="PS50507">
    <property type="entry name" value="RDRP_SSRNA_POS"/>
    <property type="match status" value="1"/>
</dbReference>
<feature type="domain" description="Alphavirus-like MT" evidence="15">
    <location>
        <begin position="63"/>
        <end position="254"/>
    </location>
</feature>
<keyword evidence="5" id="KW-0547">Nucleotide-binding</keyword>
<sequence length="2004" mass="227662">MALTYRSPMEEIMTVYDTSIQGAIAGISANHYKECETRDFKFFCYALDPEAKKNLTNAGIYLSPFSAMPHSHPVCKTLENYLLYKVLPSVVDNSFLFVGMKQFKLELLKARSSNLSMIEVINRYVTSADRVRYDSTFVIRRSKPIEGLKRHAPGLESAPLKELVPEIMARSAKHLFLHDELHYWSHRDLITMLEVLKPDKLLGTLVYPPELLCGSTSSLHPWCYDFEVLGKDFFFYPDGVRSEGYLQPLKGGFLLSTSKIHLSTGEVYCVDVIQSKFAHHLVCLTKGDAIALKYRSFGEFAATGCKGLNPMTKGLGSFIPVSYPIISRIYRYLRSLKKPDVQSAMSKLSQLVPEPTGIEIKFTQDFANFVIETSAINSMIVPSRLKLFMGKWLGNLPGFIAQKFETARGVCLDDFVMSMAPYTYTCRLTEINWNTEYYLELMGRCEAELGQDVPENMDRKFLYGPEGARDKRGAEPYTGLAKLVDRRSPVICVHKAHLVSLMARKTIESFLCERERKVSKRGVIADLRNWLCGIRASLIFPIAHALEMLDDAPHVTELIRKILMLQRRRASLLFVEIGLFWFTSNFRGFQQMLTNYSEAKVLPRCAGGYWATVVTDICAGNLRSRLKKKYYYHASSSSEKQGKAQSTTHKTQPKGELTPCNEVKVKKQVSCSCGVTMELRSPVETLDHLFQAPDQLLGRRAGWYSRDGHNYNYTGASHKNLGWATWMDEWLRVLDLDPEYYNSCLYQVYEADAILNWHSDDEGLFENGGKIVTVNLSGSAIFHVKCSTGCRTNELTGFGVFEMPTHFQSTHKHKLSNTSSGRESVTFRRTVRYCAATESGVLGKSEASEGAQEIANVRVADRFTMGVEGNDSASSCSSEGVDEKGPTFRRHYAGVDIESSLYKDDRKKKIVNVPGDGDCFWHCISRVMSNEMQIMKEKAGKVNLGSKSLNEALQFQMGDQVYAQDEAIAAASACFSARINVYQPTECVLTRFTPTNGVKHEINLINEFDHFTIIEPANCCVPRAIAAAYKRPLSEVLSIIHENCDESVSAEIWNGEGVNEMHMLLLFECFDICAEVIQDGVSTMFNETGRVRFSFHLEEKHLTFMEKTKIASAPSLRYERPELSLPLASQRALAQIATKLTYKATELRAKVLSRSLFEGTTGVISSNLFNGRLNLMQHGETLPPEKARDVFCLMGTFGAGKSTHLANFFKMNKGRMITYVSPRKVLAEDFEKRIGLEKREKGLGREIAGQRKKLGQEHWRVKTFEQALLEHTKIREGSCLILDEIQLYPPGYLDLVCYLVPERTIIAVAGDPCQSDYDNEKDRFIFTAMEADFTVLLKDQEYNYMIRSLRFQNQIFSGRLPSKLCIPQSAEVIEYGLYTGVEAFGYKDVIDARNYLVSSFEEKKIIEAFCVKQVNVLTFGESTGMTFESVNIVLTTASFGASERRWLTALSRSRKNLNFINLGHFDWNALVKCYEGRFLAGFLTGTAKVEDLLKYLPGKPIFVDSLDGKIGKDEGVKEEKLAGDPWLKGMIDLGQSEDVEEIEIEEAILQESWFKVHLPRAELESIRARWEHRFKAKEHREVRMGYLVSEQFTDEHSKQKGRELANAATRFEAIYPRHRASDTVTFIMAVKKRLRFSQPAKEMGKLLEARLYGKFLLDQFLKHVPLKKAHNPEMMAQAKAAFELKKTSKSAATIENHANRSCRDWLIDVGLIFSKSQLCTKFDNRFRDAKAAQSIVCFQHEVLCRFAPYIRYIEMKLNEVLPDRFYIHSGKGLEELNDWVVKHNFSGVCTESDYEAFDASQDQYIVAFELAVMEYLGLPRDLINDYIYIKTHLGSKLGSFAIMRFSGEASTFLFNTMANMLFTFLRYEIHGNENICFAGDDMCASKRLQVKITHAKFLSKLKLKAKVDFTNRPTFCGWNLTKYGIYKKPQLVLERLCIAKETNNLINCIDNYAIEVSYAYKLGELALCEMNEEEAEAMYNCVRIIVKNKHHLKSSISDLFQEIP</sequence>
<dbReference type="GO" id="GO:0016556">
    <property type="term" value="P:mRNA modification"/>
    <property type="evidence" value="ECO:0007669"/>
    <property type="project" value="InterPro"/>
</dbReference>
<evidence type="ECO:0000259" key="11">
    <source>
        <dbReference type="PROSITE" id="PS50507"/>
    </source>
</evidence>
<evidence type="ECO:0000256" key="3">
    <source>
        <dbReference type="ARBA" id="ARBA00022679"/>
    </source>
</evidence>
<dbReference type="GO" id="GO:0005524">
    <property type="term" value="F:ATP binding"/>
    <property type="evidence" value="ECO:0007669"/>
    <property type="project" value="UniProtKB-KW"/>
</dbReference>
<dbReference type="InterPro" id="IPR008041">
    <property type="entry name" value="Peptidase_C23"/>
</dbReference>
<feature type="domain" description="Peptidase C23" evidence="13">
    <location>
        <begin position="1016"/>
        <end position="1106"/>
    </location>
</feature>
<dbReference type="Pfam" id="PF05379">
    <property type="entry name" value="Peptidase_C23"/>
    <property type="match status" value="1"/>
</dbReference>
<evidence type="ECO:0000256" key="5">
    <source>
        <dbReference type="ARBA" id="ARBA00022741"/>
    </source>
</evidence>
<dbReference type="Gene3D" id="3.40.50.300">
    <property type="entry name" value="P-loop containing nucleotide triphosphate hydrolases"/>
    <property type="match status" value="1"/>
</dbReference>
<dbReference type="InterPro" id="IPR003323">
    <property type="entry name" value="OTU_dom"/>
</dbReference>
<dbReference type="EMBL" id="AB889483">
    <property type="protein sequence ID" value="BAU20378.1"/>
    <property type="molecule type" value="Genomic_RNA"/>
</dbReference>
<dbReference type="Gene3D" id="3.90.70.80">
    <property type="match status" value="1"/>
</dbReference>
<accession>A0A0U5A7Z2</accession>
<dbReference type="Pfam" id="PF01443">
    <property type="entry name" value="Viral_helicase1"/>
    <property type="match status" value="1"/>
</dbReference>
<dbReference type="Pfam" id="PF00978">
    <property type="entry name" value="RdRP_2"/>
    <property type="match status" value="1"/>
</dbReference>
<dbReference type="PROSITE" id="PS50802">
    <property type="entry name" value="OTU"/>
    <property type="match status" value="1"/>
</dbReference>
<keyword evidence="4" id="KW-0548">Nucleotidyltransferase</keyword>
<reference evidence="16" key="1">
    <citation type="journal article" date="2015" name="Cytologia">
        <title>Complete Genome Sequence of a Japanese Isolate of Daphne virus S.</title>
        <authorList>
            <person name="Fujita N."/>
            <person name="Komatsu K."/>
            <person name="Neriya Y."/>
            <person name="Kagiwada S."/>
            <person name="Hara S."/>
            <person name="Miyazaki A."/>
            <person name="Netsu O."/>
            <person name="Hashimoto M."/>
            <person name="Yamaji Y."/>
            <person name="Namba S."/>
        </authorList>
    </citation>
    <scope>NUCLEOTIDE SEQUENCE</scope>
    <source>
        <strain evidence="16">JP</strain>
    </source>
</reference>
<dbReference type="CDD" id="cd23245">
    <property type="entry name" value="Betaflexiviridae_RdRp"/>
    <property type="match status" value="1"/>
</dbReference>
<dbReference type="SUPFAM" id="SSF56672">
    <property type="entry name" value="DNA/RNA polymerases"/>
    <property type="match status" value="1"/>
</dbReference>
<keyword evidence="2" id="KW-0696">RNA-directed RNA polymerase</keyword>
<evidence type="ECO:0000259" key="15">
    <source>
        <dbReference type="PROSITE" id="PS51743"/>
    </source>
</evidence>
<dbReference type="GO" id="GO:0016817">
    <property type="term" value="F:hydrolase activity, acting on acid anhydrides"/>
    <property type="evidence" value="ECO:0007669"/>
    <property type="project" value="InterPro"/>
</dbReference>
<dbReference type="GO" id="GO:0039694">
    <property type="term" value="P:viral RNA genome replication"/>
    <property type="evidence" value="ECO:0007669"/>
    <property type="project" value="InterPro"/>
</dbReference>
<dbReference type="InterPro" id="IPR027351">
    <property type="entry name" value="(+)RNA_virus_helicase_core_dom"/>
</dbReference>
<dbReference type="GO" id="GO:0003968">
    <property type="term" value="F:RNA-directed RNA polymerase activity"/>
    <property type="evidence" value="ECO:0007669"/>
    <property type="project" value="UniProtKB-KW"/>
</dbReference>
<name>A0A0U5A7Z2_9VIRU</name>
<evidence type="ECO:0000259" key="12">
    <source>
        <dbReference type="PROSITE" id="PS50802"/>
    </source>
</evidence>
<feature type="domain" description="OTU" evidence="12">
    <location>
        <begin position="908"/>
        <end position="1017"/>
    </location>
</feature>
<dbReference type="InterPro" id="IPR007094">
    <property type="entry name" value="RNA-dir_pol_PSvirus"/>
</dbReference>
<dbReference type="Gene3D" id="2.60.120.590">
    <property type="entry name" value="Alpha-ketoglutarate-dependent dioxygenase AlkB-like"/>
    <property type="match status" value="1"/>
</dbReference>
<dbReference type="GO" id="GO:0008174">
    <property type="term" value="F:mRNA methyltransferase activity"/>
    <property type="evidence" value="ECO:0007669"/>
    <property type="project" value="UniProtKB-UniRule"/>
</dbReference>